<proteinExistence type="inferred from homology"/>
<protein>
    <submittedName>
        <fullName evidence="3">Type II toxin-antitoxin system RelE/ParE family toxin</fullName>
    </submittedName>
</protein>
<gene>
    <name evidence="3" type="ORF">GRI47_00500</name>
</gene>
<evidence type="ECO:0000256" key="1">
    <source>
        <dbReference type="ARBA" id="ARBA00006226"/>
    </source>
</evidence>
<dbReference type="InterPro" id="IPR035093">
    <property type="entry name" value="RelE/ParE_toxin_dom_sf"/>
</dbReference>
<evidence type="ECO:0000256" key="2">
    <source>
        <dbReference type="ARBA" id="ARBA00022649"/>
    </source>
</evidence>
<keyword evidence="2" id="KW-1277">Toxin-antitoxin system</keyword>
<accession>A0A844Y3T8</accession>
<dbReference type="Pfam" id="PF05016">
    <property type="entry name" value="ParE_toxin"/>
    <property type="match status" value="1"/>
</dbReference>
<dbReference type="EMBL" id="WTYD01000001">
    <property type="protein sequence ID" value="MXO52486.1"/>
    <property type="molecule type" value="Genomic_DNA"/>
</dbReference>
<dbReference type="OrthoDB" id="7173315at2"/>
<dbReference type="PANTHER" id="PTHR33755:SF9">
    <property type="entry name" value="TOXIN PARE1"/>
    <property type="match status" value="1"/>
</dbReference>
<sequence>MVEIRLTELALQDLLAIEEFSFATFGREQTSKYLAGLREAFVRLGEHPGIGVVRDDLRAGSRSYRYGSHRIYYRASEDEVLIQRILHYARQVRRSMVHGD</sequence>
<dbReference type="InterPro" id="IPR007712">
    <property type="entry name" value="RelE/ParE_toxin"/>
</dbReference>
<evidence type="ECO:0000313" key="3">
    <source>
        <dbReference type="EMBL" id="MXO52486.1"/>
    </source>
</evidence>
<evidence type="ECO:0000313" key="4">
    <source>
        <dbReference type="Proteomes" id="UP000430272"/>
    </source>
</evidence>
<keyword evidence="4" id="KW-1185">Reference proteome</keyword>
<reference evidence="3 4" key="1">
    <citation type="submission" date="2019-12" db="EMBL/GenBank/DDBJ databases">
        <title>Genomic-based taxomic classification of the family Erythrobacteraceae.</title>
        <authorList>
            <person name="Xu L."/>
        </authorList>
    </citation>
    <scope>NUCLEOTIDE SEQUENCE [LARGE SCALE GENOMIC DNA]</scope>
    <source>
        <strain evidence="3 4">JCM 17468</strain>
    </source>
</reference>
<organism evidence="3 4">
    <name type="scientific">Qipengyuania pelagi</name>
    <dbReference type="NCBI Taxonomy" id="994320"/>
    <lineage>
        <taxon>Bacteria</taxon>
        <taxon>Pseudomonadati</taxon>
        <taxon>Pseudomonadota</taxon>
        <taxon>Alphaproteobacteria</taxon>
        <taxon>Sphingomonadales</taxon>
        <taxon>Erythrobacteraceae</taxon>
        <taxon>Qipengyuania</taxon>
    </lineage>
</organism>
<dbReference type="Proteomes" id="UP000430272">
    <property type="component" value="Unassembled WGS sequence"/>
</dbReference>
<comment type="caution">
    <text evidence="3">The sequence shown here is derived from an EMBL/GenBank/DDBJ whole genome shotgun (WGS) entry which is preliminary data.</text>
</comment>
<dbReference type="PANTHER" id="PTHR33755">
    <property type="entry name" value="TOXIN PARE1-RELATED"/>
    <property type="match status" value="1"/>
</dbReference>
<name>A0A844Y3T8_9SPHN</name>
<dbReference type="AlphaFoldDB" id="A0A844Y3T8"/>
<dbReference type="InterPro" id="IPR051803">
    <property type="entry name" value="TA_system_RelE-like_toxin"/>
</dbReference>
<dbReference type="RefSeq" id="WP_160659466.1">
    <property type="nucleotide sequence ID" value="NZ_BAABDV010000001.1"/>
</dbReference>
<dbReference type="Gene3D" id="3.30.2310.20">
    <property type="entry name" value="RelE-like"/>
    <property type="match status" value="1"/>
</dbReference>
<comment type="similarity">
    <text evidence="1">Belongs to the RelE toxin family.</text>
</comment>